<dbReference type="EMBL" id="JBBPCB010000005">
    <property type="protein sequence ID" value="MEK8180585.1"/>
    <property type="molecule type" value="Genomic_DNA"/>
</dbReference>
<dbReference type="Proteomes" id="UP001491349">
    <property type="component" value="Unassembled WGS sequence"/>
</dbReference>
<reference evidence="1 2" key="1">
    <citation type="submission" date="2024-04" db="EMBL/GenBank/DDBJ databases">
        <title>draft genome sequnece of Flavobacterium buctense JCM 30750.</title>
        <authorList>
            <person name="Kim D.-U."/>
        </authorList>
    </citation>
    <scope>NUCLEOTIDE SEQUENCE [LARGE SCALE GENOMIC DNA]</scope>
    <source>
        <strain evidence="1 2">JCM 30750</strain>
    </source>
</reference>
<comment type="caution">
    <text evidence="1">The sequence shown here is derived from an EMBL/GenBank/DDBJ whole genome shotgun (WGS) entry which is preliminary data.</text>
</comment>
<protein>
    <recommendedName>
        <fullName evidence="3">Lipocalin-like domain-containing protein</fullName>
    </recommendedName>
</protein>
<proteinExistence type="predicted"/>
<keyword evidence="2" id="KW-1185">Reference proteome</keyword>
<gene>
    <name evidence="1" type="ORF">WMW71_09560</name>
</gene>
<evidence type="ECO:0008006" key="3">
    <source>
        <dbReference type="Google" id="ProtNLM"/>
    </source>
</evidence>
<dbReference type="RefSeq" id="WP_187659674.1">
    <property type="nucleotide sequence ID" value="NZ_JACTAB010000002.1"/>
</dbReference>
<sequence>MKKFFFVLVTISMLLSCSEDNSRKSETNEFLGKWKMIETLIDPGDGSGTYVPVSGEYFLEFFPDGTVGTNYMLCTLSGTNTGSYISPYFAEEQYIQSQTCNANQDFQIYYQMNGENLILNYPCIEACQVKFIRIN</sequence>
<accession>A0ABU9E1S5</accession>
<evidence type="ECO:0000313" key="1">
    <source>
        <dbReference type="EMBL" id="MEK8180585.1"/>
    </source>
</evidence>
<name>A0ABU9E1S5_9FLAO</name>
<organism evidence="1 2">
    <name type="scientific">Flavobacterium buctense</name>
    <dbReference type="NCBI Taxonomy" id="1648146"/>
    <lineage>
        <taxon>Bacteria</taxon>
        <taxon>Pseudomonadati</taxon>
        <taxon>Bacteroidota</taxon>
        <taxon>Flavobacteriia</taxon>
        <taxon>Flavobacteriales</taxon>
        <taxon>Flavobacteriaceae</taxon>
        <taxon>Flavobacterium</taxon>
    </lineage>
</organism>
<dbReference type="PROSITE" id="PS51257">
    <property type="entry name" value="PROKAR_LIPOPROTEIN"/>
    <property type="match status" value="1"/>
</dbReference>
<evidence type="ECO:0000313" key="2">
    <source>
        <dbReference type="Proteomes" id="UP001491349"/>
    </source>
</evidence>